<organism evidence="1 2">
    <name type="scientific">Pirellula staleyi (strain ATCC 27377 / DSM 6068 / ICPB 4128)</name>
    <name type="common">Pirella staleyi</name>
    <dbReference type="NCBI Taxonomy" id="530564"/>
    <lineage>
        <taxon>Bacteria</taxon>
        <taxon>Pseudomonadati</taxon>
        <taxon>Planctomycetota</taxon>
        <taxon>Planctomycetia</taxon>
        <taxon>Pirellulales</taxon>
        <taxon>Pirellulaceae</taxon>
        <taxon>Pirellula</taxon>
    </lineage>
</organism>
<evidence type="ECO:0000313" key="1">
    <source>
        <dbReference type="EMBL" id="ADB19253.1"/>
    </source>
</evidence>
<dbReference type="KEGG" id="psl:Psta_4611"/>
<dbReference type="STRING" id="530564.Psta_4611"/>
<evidence type="ECO:0000313" key="2">
    <source>
        <dbReference type="Proteomes" id="UP000001887"/>
    </source>
</evidence>
<name>D2R750_PIRSD</name>
<protein>
    <submittedName>
        <fullName evidence="1">Uncharacterized protein</fullName>
    </submittedName>
</protein>
<sequence length="83" mass="9202">MREAVAYRFPIDTRTNCTATTAERNLANRDHLPHDCQQTYVRRSTFLLPASEVCPEKLSDGSVGCERFLGEPASDSLSPATQT</sequence>
<dbReference type="EMBL" id="CP001848">
    <property type="protein sequence ID" value="ADB19253.1"/>
    <property type="molecule type" value="Genomic_DNA"/>
</dbReference>
<gene>
    <name evidence="1" type="ordered locus">Psta_4611</name>
</gene>
<reference evidence="1 2" key="1">
    <citation type="journal article" date="2009" name="Stand. Genomic Sci.">
        <title>Complete genome sequence of Pirellula staleyi type strain (ATCC 27377).</title>
        <authorList>
            <person name="Clum A."/>
            <person name="Tindall B.J."/>
            <person name="Sikorski J."/>
            <person name="Ivanova N."/>
            <person name="Mavrommatis K."/>
            <person name="Lucas S."/>
            <person name="Glavina del Rio T."/>
            <person name="Nolan M."/>
            <person name="Chen F."/>
            <person name="Tice H."/>
            <person name="Pitluck S."/>
            <person name="Cheng J.F."/>
            <person name="Chertkov O."/>
            <person name="Brettin T."/>
            <person name="Han C."/>
            <person name="Detter J.C."/>
            <person name="Kuske C."/>
            <person name="Bruce D."/>
            <person name="Goodwin L."/>
            <person name="Ovchinikova G."/>
            <person name="Pati A."/>
            <person name="Mikhailova N."/>
            <person name="Chen A."/>
            <person name="Palaniappan K."/>
            <person name="Land M."/>
            <person name="Hauser L."/>
            <person name="Chang Y.J."/>
            <person name="Jeffries C.D."/>
            <person name="Chain P."/>
            <person name="Rohde M."/>
            <person name="Goker M."/>
            <person name="Bristow J."/>
            <person name="Eisen J.A."/>
            <person name="Markowitz V."/>
            <person name="Hugenholtz P."/>
            <person name="Kyrpides N.C."/>
            <person name="Klenk H.P."/>
            <person name="Lapidus A."/>
        </authorList>
    </citation>
    <scope>NUCLEOTIDE SEQUENCE [LARGE SCALE GENOMIC DNA]</scope>
    <source>
        <strain evidence="2">ATCC 27377 / DSM 6068 / ICPB 4128</strain>
    </source>
</reference>
<dbReference type="Proteomes" id="UP000001887">
    <property type="component" value="Chromosome"/>
</dbReference>
<dbReference type="HOGENOM" id="CLU_2539659_0_0_0"/>
<proteinExistence type="predicted"/>
<keyword evidence="2" id="KW-1185">Reference proteome</keyword>
<accession>D2R750</accession>
<dbReference type="AlphaFoldDB" id="D2R750"/>